<dbReference type="InParanoid" id="A0A419Q4F0"/>
<evidence type="ECO:0000313" key="1">
    <source>
        <dbReference type="EMBL" id="KAG5454491.1"/>
    </source>
</evidence>
<dbReference type="EMBL" id="NIRI02000008">
    <property type="protein sequence ID" value="KAG5454491.1"/>
    <property type="molecule type" value="Genomic_DNA"/>
</dbReference>
<evidence type="ECO:0000313" key="2">
    <source>
        <dbReference type="Proteomes" id="UP000286415"/>
    </source>
</evidence>
<dbReference type="AlphaFoldDB" id="A0A419Q4F0"/>
<name>A0A419Q4F0_CLOSI</name>
<accession>A0A419Q4F0</accession>
<organism evidence="1 2">
    <name type="scientific">Clonorchis sinensis</name>
    <name type="common">Chinese liver fluke</name>
    <dbReference type="NCBI Taxonomy" id="79923"/>
    <lineage>
        <taxon>Eukaryota</taxon>
        <taxon>Metazoa</taxon>
        <taxon>Spiralia</taxon>
        <taxon>Lophotrochozoa</taxon>
        <taxon>Platyhelminthes</taxon>
        <taxon>Trematoda</taxon>
        <taxon>Digenea</taxon>
        <taxon>Opisthorchiida</taxon>
        <taxon>Opisthorchiata</taxon>
        <taxon>Opisthorchiidae</taxon>
        <taxon>Clonorchis</taxon>
    </lineage>
</organism>
<proteinExistence type="predicted"/>
<gene>
    <name evidence="1" type="ORF">CSKR_114385</name>
</gene>
<reference evidence="1 2" key="1">
    <citation type="journal article" date="2018" name="Biotechnol. Adv.">
        <title>Improved genomic resources and new bioinformatic workflow for the carcinogenic parasite Clonorchis sinensis: Biotechnological implications.</title>
        <authorList>
            <person name="Wang D."/>
            <person name="Korhonen P.K."/>
            <person name="Gasser R.B."/>
            <person name="Young N.D."/>
        </authorList>
    </citation>
    <scope>NUCLEOTIDE SEQUENCE [LARGE SCALE GENOMIC DNA]</scope>
    <source>
        <strain evidence="1">Cs-k2</strain>
    </source>
</reference>
<dbReference type="OrthoDB" id="9974851at2759"/>
<reference evidence="1 2" key="2">
    <citation type="journal article" date="2021" name="Genomics">
        <title>High-quality reference genome for Clonorchis sinensis.</title>
        <authorList>
            <person name="Young N.D."/>
            <person name="Stroehlein A.J."/>
            <person name="Kinkar L."/>
            <person name="Wang T."/>
            <person name="Sohn W.M."/>
            <person name="Chang B.C.H."/>
            <person name="Kaur P."/>
            <person name="Weisz D."/>
            <person name="Dudchenko O."/>
            <person name="Aiden E.L."/>
            <person name="Korhonen P.K."/>
            <person name="Gasser R.B."/>
        </authorList>
    </citation>
    <scope>NUCLEOTIDE SEQUENCE [LARGE SCALE GENOMIC DNA]</scope>
    <source>
        <strain evidence="1">Cs-k2</strain>
    </source>
</reference>
<sequence>MPSSVELAQPTIEPIIEDPSIDVYTKRPRNLEQCRKCDGSLARNLLPPHSSPFFSRGSSLPPDRRFPKDRFSRVISGNNLYGRSLDHSHISSKWSRFPERENSGSHVGAVYPWPPNKAGEKVSEHLHVESPMSLVGTELDRRPPTNLPTGVSMAFGRAAPGYYAPRYPNRETCFGSNVRRMRDPDFLYSLQERTLEQYEMCDQYRRKYLSELPETTEYQDRFLAHIPTERKRTLYRDYYPGDKKYEKC</sequence>
<keyword evidence="2" id="KW-1185">Reference proteome</keyword>
<protein>
    <submittedName>
        <fullName evidence="1">Uncharacterized protein</fullName>
    </submittedName>
</protein>
<comment type="caution">
    <text evidence="1">The sequence shown here is derived from an EMBL/GenBank/DDBJ whole genome shotgun (WGS) entry which is preliminary data.</text>
</comment>
<dbReference type="Proteomes" id="UP000286415">
    <property type="component" value="Unassembled WGS sequence"/>
</dbReference>